<evidence type="ECO:0000256" key="2">
    <source>
        <dbReference type="ARBA" id="ARBA00022741"/>
    </source>
</evidence>
<dbReference type="InterPro" id="IPR011545">
    <property type="entry name" value="DEAD/DEAH_box_helicase_dom"/>
</dbReference>
<dbReference type="SMART" id="SM00490">
    <property type="entry name" value="HELICc"/>
    <property type="match status" value="1"/>
</dbReference>
<gene>
    <name evidence="15" type="primary">LOC34622974</name>
</gene>
<dbReference type="PROSITE" id="PS51194">
    <property type="entry name" value="HELICASE_CTER"/>
    <property type="match status" value="1"/>
</dbReference>
<evidence type="ECO:0000256" key="1">
    <source>
        <dbReference type="ARBA" id="ARBA00012552"/>
    </source>
</evidence>
<evidence type="ECO:0000256" key="10">
    <source>
        <dbReference type="SAM" id="MobiDB-lite"/>
    </source>
</evidence>
<feature type="short sequence motif" description="Q motif" evidence="8">
    <location>
        <begin position="205"/>
        <end position="233"/>
    </location>
</feature>
<dbReference type="PANTHER" id="PTHR47958">
    <property type="entry name" value="ATP-DEPENDENT RNA HELICASE DBP3"/>
    <property type="match status" value="1"/>
</dbReference>
<dbReference type="Gene3D" id="3.40.50.300">
    <property type="entry name" value="P-loop containing nucleotide triphosphate hydrolases"/>
    <property type="match status" value="2"/>
</dbReference>
<comment type="similarity">
    <text evidence="9">Belongs to the DEAD box helicase family.</text>
</comment>
<keyword evidence="6" id="KW-0694">RNA-binding</keyword>
<evidence type="ECO:0000313" key="14">
    <source>
        <dbReference type="Proteomes" id="UP000515125"/>
    </source>
</evidence>
<feature type="compositionally biased region" description="Gly residues" evidence="10">
    <location>
        <begin position="61"/>
        <end position="80"/>
    </location>
</feature>
<keyword evidence="2 9" id="KW-0547">Nucleotide-binding</keyword>
<dbReference type="InterPro" id="IPR000629">
    <property type="entry name" value="RNA-helicase_DEAD-box_CS"/>
</dbReference>
<keyword evidence="3 9" id="KW-0378">Hydrolase</keyword>
<dbReference type="Pfam" id="PF00271">
    <property type="entry name" value="Helicase_C"/>
    <property type="match status" value="1"/>
</dbReference>
<evidence type="ECO:0000256" key="4">
    <source>
        <dbReference type="ARBA" id="ARBA00022806"/>
    </source>
</evidence>
<evidence type="ECO:0000259" key="12">
    <source>
        <dbReference type="PROSITE" id="PS51194"/>
    </source>
</evidence>
<evidence type="ECO:0000256" key="3">
    <source>
        <dbReference type="ARBA" id="ARBA00022801"/>
    </source>
</evidence>
<feature type="compositionally biased region" description="Low complexity" evidence="10">
    <location>
        <begin position="29"/>
        <end position="49"/>
    </location>
</feature>
<evidence type="ECO:0000259" key="11">
    <source>
        <dbReference type="PROSITE" id="PS51192"/>
    </source>
</evidence>
<dbReference type="SMART" id="SM00487">
    <property type="entry name" value="DEXDc"/>
    <property type="match status" value="1"/>
</dbReference>
<feature type="compositionally biased region" description="Basic and acidic residues" evidence="10">
    <location>
        <begin position="153"/>
        <end position="164"/>
    </location>
</feature>
<dbReference type="CDD" id="cd17967">
    <property type="entry name" value="DEADc_DDX3_DDX4"/>
    <property type="match status" value="1"/>
</dbReference>
<evidence type="ECO:0000259" key="13">
    <source>
        <dbReference type="PROSITE" id="PS51195"/>
    </source>
</evidence>
<dbReference type="Proteomes" id="UP000515125">
    <property type="component" value="Unplaced"/>
</dbReference>
<dbReference type="InterPro" id="IPR027417">
    <property type="entry name" value="P-loop_NTPase"/>
</dbReference>
<dbReference type="GO" id="GO:0003723">
    <property type="term" value="F:RNA binding"/>
    <property type="evidence" value="ECO:0007669"/>
    <property type="project" value="UniProtKB-KW"/>
</dbReference>
<accession>A0A6P6RRG7</accession>
<dbReference type="PROSITE" id="PS00039">
    <property type="entry name" value="DEAD_ATP_HELICASE"/>
    <property type="match status" value="1"/>
</dbReference>
<feature type="compositionally biased region" description="Gly residues" evidence="10">
    <location>
        <begin position="130"/>
        <end position="140"/>
    </location>
</feature>
<feature type="region of interest" description="Disordered" evidence="10">
    <location>
        <begin position="1"/>
        <end position="174"/>
    </location>
</feature>
<dbReference type="InterPro" id="IPR014014">
    <property type="entry name" value="RNA_helicase_DEAD_Q_motif"/>
</dbReference>
<proteinExistence type="inferred from homology"/>
<feature type="compositionally biased region" description="Low complexity" evidence="10">
    <location>
        <begin position="1"/>
        <end position="19"/>
    </location>
</feature>
<dbReference type="FunFam" id="3.40.50.300:FF:000397">
    <property type="entry name" value="Probable ATP-dependent RNA helicase DDX4"/>
    <property type="match status" value="1"/>
</dbReference>
<reference evidence="15" key="1">
    <citation type="submission" date="2025-08" db="UniProtKB">
        <authorList>
            <consortium name="RefSeq"/>
        </authorList>
    </citation>
    <scope>IDENTIFICATION</scope>
</reference>
<dbReference type="GO" id="GO:0016787">
    <property type="term" value="F:hydrolase activity"/>
    <property type="evidence" value="ECO:0007669"/>
    <property type="project" value="UniProtKB-KW"/>
</dbReference>
<feature type="domain" description="Helicase ATP-binding" evidence="11">
    <location>
        <begin position="236"/>
        <end position="441"/>
    </location>
</feature>
<dbReference type="EC" id="3.6.4.13" evidence="1"/>
<protein>
    <recommendedName>
        <fullName evidence="1">RNA helicase</fullName>
        <ecNumber evidence="1">3.6.4.13</ecNumber>
    </recommendedName>
</protein>
<feature type="domain" description="Helicase C-terminal" evidence="12">
    <location>
        <begin position="465"/>
        <end position="612"/>
    </location>
</feature>
<organism evidence="14 15">
    <name type="scientific">Cyclospora cayetanensis</name>
    <dbReference type="NCBI Taxonomy" id="88456"/>
    <lineage>
        <taxon>Eukaryota</taxon>
        <taxon>Sar</taxon>
        <taxon>Alveolata</taxon>
        <taxon>Apicomplexa</taxon>
        <taxon>Conoidasida</taxon>
        <taxon>Coccidia</taxon>
        <taxon>Eucoccidiorida</taxon>
        <taxon>Eimeriorina</taxon>
        <taxon>Eimeriidae</taxon>
        <taxon>Cyclospora</taxon>
    </lineage>
</organism>
<comment type="catalytic activity">
    <reaction evidence="7">
        <text>ATP + H2O = ADP + phosphate + H(+)</text>
        <dbReference type="Rhea" id="RHEA:13065"/>
        <dbReference type="ChEBI" id="CHEBI:15377"/>
        <dbReference type="ChEBI" id="CHEBI:15378"/>
        <dbReference type="ChEBI" id="CHEBI:30616"/>
        <dbReference type="ChEBI" id="CHEBI:43474"/>
        <dbReference type="ChEBI" id="CHEBI:456216"/>
        <dbReference type="EC" id="3.6.4.13"/>
    </reaction>
</comment>
<dbReference type="SUPFAM" id="SSF52540">
    <property type="entry name" value="P-loop containing nucleoside triphosphate hydrolases"/>
    <property type="match status" value="1"/>
</dbReference>
<keyword evidence="14" id="KW-1185">Reference proteome</keyword>
<dbReference type="InterPro" id="IPR001650">
    <property type="entry name" value="Helicase_C-like"/>
</dbReference>
<evidence type="ECO:0000256" key="6">
    <source>
        <dbReference type="ARBA" id="ARBA00022884"/>
    </source>
</evidence>
<dbReference type="FunFam" id="3.40.50.300:FF:000008">
    <property type="entry name" value="ATP-dependent RNA helicase RhlB"/>
    <property type="match status" value="1"/>
</dbReference>
<dbReference type="PROSITE" id="PS51192">
    <property type="entry name" value="HELICASE_ATP_BIND_1"/>
    <property type="match status" value="1"/>
</dbReference>
<dbReference type="GO" id="GO:0005524">
    <property type="term" value="F:ATP binding"/>
    <property type="evidence" value="ECO:0007669"/>
    <property type="project" value="UniProtKB-KW"/>
</dbReference>
<dbReference type="GO" id="GO:0003724">
    <property type="term" value="F:RNA helicase activity"/>
    <property type="evidence" value="ECO:0007669"/>
    <property type="project" value="UniProtKB-EC"/>
</dbReference>
<feature type="domain" description="DEAD-box RNA helicase Q" evidence="13">
    <location>
        <begin position="205"/>
        <end position="233"/>
    </location>
</feature>
<dbReference type="PROSITE" id="PS51195">
    <property type="entry name" value="Q_MOTIF"/>
    <property type="match status" value="1"/>
</dbReference>
<dbReference type="OrthoDB" id="196131at2759"/>
<keyword evidence="4 9" id="KW-0347">Helicase</keyword>
<sequence>MDGAPASLPAAAQADAAPAKYIPPHLRRQQQQQQPRGPAAASAVSPSGPTVGAYPSYPSGCSGGTPIGGGLRTLGSGGTLNGRRNQQPASPEPGSRFSCLAERPSPSNDYRGPHGDSRGPPEGPNTRGGASAGWGGGSGGRPLRPSQTGTGWDVRDGRMYRPEREDDVFSPEKQQSTGIKFDCYDKVPVELKGRGAERIIPVESFQEVGCKFSPLLMENVSRVNYNRPTPIQKNSIPTILAGRDLMACAQTGSGKTAAFLYPIIAQMLQMGPPSLPASERGGTSSYRRSVYPVCLVLSPTRELAMQIYQEARKFQFGTGIRTVPVYGGSQIKRQLMDLDAGCDICVATPGRLADVLERRKIRLALVRYLVLDEADRMLDMGFLPQINSIVDDFDLPPCPSGVSAVAGEGPVQGRQTIMFSATFPREIQMLAKDFMNDYIYLAVGRVGSTNEFIRQRLLYADEDQKIKLLVNLLRESEKGLVIVFVETKKKADMIEDYLLNETFPAISIHGDRTQEEREDALRHFKSGHRPILVATDVAARGLDISNVKHVINYDLPSNIDDYVHRIGRTGRAGNLGLATSFVNEQNRPILRDLLHLLEEANQEIPSFLHPLVVSCTSSSMRLGGRGGFGRMGGGSSRMGGSSGTFGNRAAGSYSIGGGGRMTGPSDWRSDGGPGRPTGFSAGIGFAAERSSGPARDAW</sequence>
<evidence type="ECO:0000256" key="7">
    <source>
        <dbReference type="ARBA" id="ARBA00047984"/>
    </source>
</evidence>
<dbReference type="AlphaFoldDB" id="A0A6P6RRG7"/>
<evidence type="ECO:0000256" key="8">
    <source>
        <dbReference type="PROSITE-ProRule" id="PRU00552"/>
    </source>
</evidence>
<name>A0A6P6RRG7_9EIME</name>
<dbReference type="InterPro" id="IPR014001">
    <property type="entry name" value="Helicase_ATP-bd"/>
</dbReference>
<evidence type="ECO:0000256" key="9">
    <source>
        <dbReference type="RuleBase" id="RU000492"/>
    </source>
</evidence>
<dbReference type="GeneID" id="34622974"/>
<keyword evidence="5 9" id="KW-0067">ATP-binding</keyword>
<dbReference type="InterPro" id="IPR044763">
    <property type="entry name" value="Ded1/Dbp1_DEADc"/>
</dbReference>
<feature type="region of interest" description="Disordered" evidence="10">
    <location>
        <begin position="655"/>
        <end position="698"/>
    </location>
</feature>
<evidence type="ECO:0000256" key="5">
    <source>
        <dbReference type="ARBA" id="ARBA00022840"/>
    </source>
</evidence>
<evidence type="ECO:0000313" key="15">
    <source>
        <dbReference type="RefSeq" id="XP_026190132.1"/>
    </source>
</evidence>
<dbReference type="CDD" id="cd18787">
    <property type="entry name" value="SF2_C_DEAD"/>
    <property type="match status" value="1"/>
</dbReference>
<dbReference type="Pfam" id="PF00270">
    <property type="entry name" value="DEAD"/>
    <property type="match status" value="1"/>
</dbReference>
<dbReference type="RefSeq" id="XP_026190132.1">
    <property type="nucleotide sequence ID" value="XM_026334347.1"/>
</dbReference>